<accession>A0A166NQ43</accession>
<evidence type="ECO:0000313" key="4">
    <source>
        <dbReference type="EMBL" id="KZZ91610.1"/>
    </source>
</evidence>
<evidence type="ECO:0000259" key="3">
    <source>
        <dbReference type="Pfam" id="PF13359"/>
    </source>
</evidence>
<proteinExistence type="predicted"/>
<dbReference type="VEuPathDB" id="FungiDB:AAP_03316"/>
<name>A0A166NQ43_9EURO</name>
<protein>
    <recommendedName>
        <fullName evidence="3">DDE Tnp4 domain-containing protein</fullName>
    </recommendedName>
</protein>
<reference evidence="4 5" key="1">
    <citation type="journal article" date="2016" name="Genome Biol. Evol.">
        <title>Divergent and convergent evolution of fungal pathogenicity.</title>
        <authorList>
            <person name="Shang Y."/>
            <person name="Xiao G."/>
            <person name="Zheng P."/>
            <person name="Cen K."/>
            <person name="Zhan S."/>
            <person name="Wang C."/>
        </authorList>
    </citation>
    <scope>NUCLEOTIDE SEQUENCE [LARGE SCALE GENOMIC DNA]</scope>
    <source>
        <strain evidence="4 5">ARSEF 7405</strain>
    </source>
</reference>
<evidence type="ECO:0000256" key="1">
    <source>
        <dbReference type="ARBA" id="ARBA00001968"/>
    </source>
</evidence>
<dbReference type="Pfam" id="PF13359">
    <property type="entry name" value="DDE_Tnp_4"/>
    <property type="match status" value="1"/>
</dbReference>
<keyword evidence="5" id="KW-1185">Reference proteome</keyword>
<sequence length="308" mass="35610">MSKAEIRAILPYMRLRYKRYKYRNRPSQELTFCIFLARLSYSTRLQDLPYYFGVSQFYITGVFNDVLNHFGSLFKEFLRWDHSRLTFSTMRRYADAIGEGCVWGFIDGTTQKIARPKVDQRSYYSGHKRYHCYKYQAVVTPDGLVSSLAGPMEGIRGDWALFHYSLIADDITEEFRASNVAPEDQVCLFGDPAYAMTGLTMSSYRRPPGGQLEPEYAQWNHHMSTKRIAVEHFFSTVKNRWGLMSLHTINRVGSTAVGNLYAAACFLNNCLTCLRGYNQISLQFQCQPPSLEEYLALIDRVDSPADWR</sequence>
<evidence type="ECO:0000256" key="2">
    <source>
        <dbReference type="ARBA" id="ARBA00022723"/>
    </source>
</evidence>
<dbReference type="EMBL" id="AZGZ01000013">
    <property type="protein sequence ID" value="KZZ91610.1"/>
    <property type="molecule type" value="Genomic_DNA"/>
</dbReference>
<comment type="caution">
    <text evidence="4">The sequence shown here is derived from an EMBL/GenBank/DDBJ whole genome shotgun (WGS) entry which is preliminary data.</text>
</comment>
<dbReference type="OrthoDB" id="5289248at2759"/>
<comment type="cofactor">
    <cofactor evidence="1">
        <name>a divalent metal cation</name>
        <dbReference type="ChEBI" id="CHEBI:60240"/>
    </cofactor>
</comment>
<evidence type="ECO:0000313" key="5">
    <source>
        <dbReference type="Proteomes" id="UP000242877"/>
    </source>
</evidence>
<feature type="domain" description="DDE Tnp4" evidence="3">
    <location>
        <begin position="106"/>
        <end position="269"/>
    </location>
</feature>
<dbReference type="AlphaFoldDB" id="A0A166NQ43"/>
<gene>
    <name evidence="4" type="ORF">AAP_03316</name>
</gene>
<keyword evidence="2" id="KW-0479">Metal-binding</keyword>
<dbReference type="GO" id="GO:0046872">
    <property type="term" value="F:metal ion binding"/>
    <property type="evidence" value="ECO:0007669"/>
    <property type="project" value="UniProtKB-KW"/>
</dbReference>
<organism evidence="4 5">
    <name type="scientific">Ascosphaera apis ARSEF 7405</name>
    <dbReference type="NCBI Taxonomy" id="392613"/>
    <lineage>
        <taxon>Eukaryota</taxon>
        <taxon>Fungi</taxon>
        <taxon>Dikarya</taxon>
        <taxon>Ascomycota</taxon>
        <taxon>Pezizomycotina</taxon>
        <taxon>Eurotiomycetes</taxon>
        <taxon>Eurotiomycetidae</taxon>
        <taxon>Onygenales</taxon>
        <taxon>Ascosphaeraceae</taxon>
        <taxon>Ascosphaera</taxon>
    </lineage>
</organism>
<dbReference type="Proteomes" id="UP000242877">
    <property type="component" value="Unassembled WGS sequence"/>
</dbReference>
<dbReference type="InterPro" id="IPR027806">
    <property type="entry name" value="HARBI1_dom"/>
</dbReference>